<name>A0ABV8XS39_9DEIO</name>
<evidence type="ECO:0000313" key="1">
    <source>
        <dbReference type="EMBL" id="MFC4427694.1"/>
    </source>
</evidence>
<dbReference type="EMBL" id="JBHSEH010000024">
    <property type="protein sequence ID" value="MFC4427694.1"/>
    <property type="molecule type" value="Genomic_DNA"/>
</dbReference>
<dbReference type="InterPro" id="IPR043519">
    <property type="entry name" value="NT_sf"/>
</dbReference>
<dbReference type="Gene3D" id="3.30.460.10">
    <property type="entry name" value="Beta Polymerase, domain 2"/>
    <property type="match status" value="1"/>
</dbReference>
<keyword evidence="2" id="KW-1185">Reference proteome</keyword>
<organism evidence="1 2">
    <name type="scientific">Deinococcus navajonensis</name>
    <dbReference type="NCBI Taxonomy" id="309884"/>
    <lineage>
        <taxon>Bacteria</taxon>
        <taxon>Thermotogati</taxon>
        <taxon>Deinococcota</taxon>
        <taxon>Deinococci</taxon>
        <taxon>Deinococcales</taxon>
        <taxon>Deinococcaceae</taxon>
        <taxon>Deinococcus</taxon>
    </lineage>
</organism>
<proteinExistence type="predicted"/>
<comment type="caution">
    <text evidence="1">The sequence shown here is derived from an EMBL/GenBank/DDBJ whole genome shotgun (WGS) entry which is preliminary data.</text>
</comment>
<gene>
    <name evidence="1" type="ORF">ACFOZ9_15860</name>
</gene>
<dbReference type="RefSeq" id="WP_380041437.1">
    <property type="nucleotide sequence ID" value="NZ_JBHSEH010000024.1"/>
</dbReference>
<evidence type="ECO:0008006" key="3">
    <source>
        <dbReference type="Google" id="ProtNLM"/>
    </source>
</evidence>
<dbReference type="Proteomes" id="UP001595998">
    <property type="component" value="Unassembled WGS sequence"/>
</dbReference>
<protein>
    <recommendedName>
        <fullName evidence="3">Polymerase beta nucleotidyltransferase domain-containing protein</fullName>
    </recommendedName>
</protein>
<reference evidence="2" key="1">
    <citation type="journal article" date="2019" name="Int. J. Syst. Evol. Microbiol.">
        <title>The Global Catalogue of Microorganisms (GCM) 10K type strain sequencing project: providing services to taxonomists for standard genome sequencing and annotation.</title>
        <authorList>
            <consortium name="The Broad Institute Genomics Platform"/>
            <consortium name="The Broad Institute Genome Sequencing Center for Infectious Disease"/>
            <person name="Wu L."/>
            <person name="Ma J."/>
        </authorList>
    </citation>
    <scope>NUCLEOTIDE SEQUENCE [LARGE SCALE GENOMIC DNA]</scope>
    <source>
        <strain evidence="2">CCUG 56029</strain>
    </source>
</reference>
<sequence>MSLERHRALDARIRADNRITHALAYGSFVQGTADRHGDLECWAFLVPMAEPVDVRAWLEALTPVQHVVVNELGTPSASVPGRLRVELHMVSRSRLPEVGH</sequence>
<accession>A0ABV8XS39</accession>
<evidence type="ECO:0000313" key="2">
    <source>
        <dbReference type="Proteomes" id="UP001595998"/>
    </source>
</evidence>